<reference evidence="1" key="1">
    <citation type="journal article" date="2022" name="bioRxiv">
        <title>Sequencing and chromosome-scale assembly of the giantPleurodeles waltlgenome.</title>
        <authorList>
            <person name="Brown T."/>
            <person name="Elewa A."/>
            <person name="Iarovenko S."/>
            <person name="Subramanian E."/>
            <person name="Araus A.J."/>
            <person name="Petzold A."/>
            <person name="Susuki M."/>
            <person name="Suzuki K.-i.T."/>
            <person name="Hayashi T."/>
            <person name="Toyoda A."/>
            <person name="Oliveira C."/>
            <person name="Osipova E."/>
            <person name="Leigh N.D."/>
            <person name="Simon A."/>
            <person name="Yun M.H."/>
        </authorList>
    </citation>
    <scope>NUCLEOTIDE SEQUENCE</scope>
    <source>
        <strain evidence="1">20211129_DDA</strain>
        <tissue evidence="1">Liver</tissue>
    </source>
</reference>
<gene>
    <name evidence="1" type="ORF">NDU88_004244</name>
</gene>
<dbReference type="Proteomes" id="UP001066276">
    <property type="component" value="Chromosome 4_2"/>
</dbReference>
<protein>
    <submittedName>
        <fullName evidence="1">Uncharacterized protein</fullName>
    </submittedName>
</protein>
<keyword evidence="2" id="KW-1185">Reference proteome</keyword>
<comment type="caution">
    <text evidence="1">The sequence shown here is derived from an EMBL/GenBank/DDBJ whole genome shotgun (WGS) entry which is preliminary data.</text>
</comment>
<sequence>MPEGTWATGSEAMLTKTHLQSTGFSEAVPAGDFDPNLEEGCVDPNLEVSSRQARGGNFQIEEVNLIMDLKQEVKHLKRMLSEALTLLRPEVKKRAGEFPPKKSLKFILPTTKEWRKEPGMGPDKLLTGLG</sequence>
<organism evidence="1 2">
    <name type="scientific">Pleurodeles waltl</name>
    <name type="common">Iberian ribbed newt</name>
    <dbReference type="NCBI Taxonomy" id="8319"/>
    <lineage>
        <taxon>Eukaryota</taxon>
        <taxon>Metazoa</taxon>
        <taxon>Chordata</taxon>
        <taxon>Craniata</taxon>
        <taxon>Vertebrata</taxon>
        <taxon>Euteleostomi</taxon>
        <taxon>Amphibia</taxon>
        <taxon>Batrachia</taxon>
        <taxon>Caudata</taxon>
        <taxon>Salamandroidea</taxon>
        <taxon>Salamandridae</taxon>
        <taxon>Pleurodelinae</taxon>
        <taxon>Pleurodeles</taxon>
    </lineage>
</organism>
<proteinExistence type="predicted"/>
<dbReference type="AlphaFoldDB" id="A0AAV7SI78"/>
<dbReference type="EMBL" id="JANPWB010000008">
    <property type="protein sequence ID" value="KAJ1163792.1"/>
    <property type="molecule type" value="Genomic_DNA"/>
</dbReference>
<evidence type="ECO:0000313" key="1">
    <source>
        <dbReference type="EMBL" id="KAJ1163792.1"/>
    </source>
</evidence>
<accession>A0AAV7SI78</accession>
<evidence type="ECO:0000313" key="2">
    <source>
        <dbReference type="Proteomes" id="UP001066276"/>
    </source>
</evidence>
<name>A0AAV7SI78_PLEWA</name>